<proteinExistence type="predicted"/>
<evidence type="ECO:0000313" key="3">
    <source>
        <dbReference type="Proteomes" id="UP000823775"/>
    </source>
</evidence>
<evidence type="ECO:0000313" key="2">
    <source>
        <dbReference type="EMBL" id="MCD7462771.1"/>
    </source>
</evidence>
<protein>
    <submittedName>
        <fullName evidence="2">Uncharacterized protein</fullName>
    </submittedName>
</protein>
<feature type="compositionally biased region" description="Polar residues" evidence="1">
    <location>
        <begin position="8"/>
        <end position="18"/>
    </location>
</feature>
<comment type="caution">
    <text evidence="2">The sequence shown here is derived from an EMBL/GenBank/DDBJ whole genome shotgun (WGS) entry which is preliminary data.</text>
</comment>
<name>A0ABS8SVA0_DATST</name>
<accession>A0ABS8SVA0</accession>
<organism evidence="2 3">
    <name type="scientific">Datura stramonium</name>
    <name type="common">Jimsonweed</name>
    <name type="synonym">Common thornapple</name>
    <dbReference type="NCBI Taxonomy" id="4076"/>
    <lineage>
        <taxon>Eukaryota</taxon>
        <taxon>Viridiplantae</taxon>
        <taxon>Streptophyta</taxon>
        <taxon>Embryophyta</taxon>
        <taxon>Tracheophyta</taxon>
        <taxon>Spermatophyta</taxon>
        <taxon>Magnoliopsida</taxon>
        <taxon>eudicotyledons</taxon>
        <taxon>Gunneridae</taxon>
        <taxon>Pentapetalae</taxon>
        <taxon>asterids</taxon>
        <taxon>lamiids</taxon>
        <taxon>Solanales</taxon>
        <taxon>Solanaceae</taxon>
        <taxon>Solanoideae</taxon>
        <taxon>Datureae</taxon>
        <taxon>Datura</taxon>
    </lineage>
</organism>
<dbReference type="Proteomes" id="UP000823775">
    <property type="component" value="Unassembled WGS sequence"/>
</dbReference>
<sequence length="90" mass="9834">MNDENQKALLTNSTNSTGFLGVSSAGGQGMSGAEDHPKDNQADNKSYQQDNKFKQKKSKGPNAYIVTHNVVVQEYHQANVYSQDSQPTSQ</sequence>
<keyword evidence="3" id="KW-1185">Reference proteome</keyword>
<gene>
    <name evidence="2" type="ORF">HAX54_049336</name>
</gene>
<feature type="region of interest" description="Disordered" evidence="1">
    <location>
        <begin position="1"/>
        <end position="64"/>
    </location>
</feature>
<dbReference type="EMBL" id="JACEIK010000834">
    <property type="protein sequence ID" value="MCD7462771.1"/>
    <property type="molecule type" value="Genomic_DNA"/>
</dbReference>
<feature type="non-terminal residue" evidence="2">
    <location>
        <position position="90"/>
    </location>
</feature>
<evidence type="ECO:0000256" key="1">
    <source>
        <dbReference type="SAM" id="MobiDB-lite"/>
    </source>
</evidence>
<feature type="compositionally biased region" description="Basic and acidic residues" evidence="1">
    <location>
        <begin position="33"/>
        <end position="42"/>
    </location>
</feature>
<reference evidence="2 3" key="1">
    <citation type="journal article" date="2021" name="BMC Genomics">
        <title>Datura genome reveals duplications of psychoactive alkaloid biosynthetic genes and high mutation rate following tissue culture.</title>
        <authorList>
            <person name="Rajewski A."/>
            <person name="Carter-House D."/>
            <person name="Stajich J."/>
            <person name="Litt A."/>
        </authorList>
    </citation>
    <scope>NUCLEOTIDE SEQUENCE [LARGE SCALE GENOMIC DNA]</scope>
    <source>
        <strain evidence="2">AR-01</strain>
    </source>
</reference>